<dbReference type="Proteomes" id="UP000245702">
    <property type="component" value="Unassembled WGS sequence"/>
</dbReference>
<sequence length="44" mass="5104">MWSFAGMQMATVNMAFVTASVYRDRFAHVNQQNYINPGTAHLYY</sequence>
<comment type="caution">
    <text evidence="1">The sequence shown here is derived from an EMBL/GenBank/DDBJ whole genome shotgun (WGS) entry which is preliminary data.</text>
</comment>
<evidence type="ECO:0000313" key="2">
    <source>
        <dbReference type="Proteomes" id="UP000245702"/>
    </source>
</evidence>
<evidence type="ECO:0000313" key="1">
    <source>
        <dbReference type="EMBL" id="CVK20902.1"/>
    </source>
</evidence>
<proteinExistence type="predicted"/>
<accession>A0ABM9W737</accession>
<protein>
    <submittedName>
        <fullName evidence="1">Uncharacterized protein</fullName>
    </submittedName>
</protein>
<organism evidence="1 2">
    <name type="scientific">Sporomusa sphaeroides DSM 2875</name>
    <dbReference type="NCBI Taxonomy" id="1337886"/>
    <lineage>
        <taxon>Bacteria</taxon>
        <taxon>Bacillati</taxon>
        <taxon>Bacillota</taxon>
        <taxon>Negativicutes</taxon>
        <taxon>Selenomonadales</taxon>
        <taxon>Sporomusaceae</taxon>
        <taxon>Sporomusa</taxon>
    </lineage>
</organism>
<keyword evidence="2" id="KW-1185">Reference proteome</keyword>
<dbReference type="EMBL" id="FCOW01000025">
    <property type="protein sequence ID" value="CVK20902.1"/>
    <property type="molecule type" value="Genomic_DNA"/>
</dbReference>
<gene>
    <name evidence="1" type="ORF">SSPH_03574</name>
</gene>
<reference evidence="1 2" key="1">
    <citation type="submission" date="2016-01" db="EMBL/GenBank/DDBJ databases">
        <authorList>
            <person name="Brown R."/>
        </authorList>
    </citation>
    <scope>NUCLEOTIDE SEQUENCE [LARGE SCALE GENOMIC DNA]</scope>
    <source>
        <strain evidence="1">Sporomusa sphaeroides DSM 2875</strain>
    </source>
</reference>
<name>A0ABM9W737_9FIRM</name>